<reference evidence="5 6" key="1">
    <citation type="submission" date="2019-10" db="EMBL/GenBank/DDBJ databases">
        <title>Genome sequence of Luteimicrobium xylanilyticum HY-24.</title>
        <authorList>
            <person name="Kim D.Y."/>
            <person name="Park H.-Y."/>
        </authorList>
    </citation>
    <scope>NUCLEOTIDE SEQUENCE [LARGE SCALE GENOMIC DNA]</scope>
    <source>
        <strain evidence="5 6">HY-24</strain>
    </source>
</reference>
<dbReference type="PANTHER" id="PTHR45663">
    <property type="entry name" value="GEO12009P1"/>
    <property type="match status" value="1"/>
</dbReference>
<dbReference type="CDD" id="cd02956">
    <property type="entry name" value="ybbN"/>
    <property type="match status" value="1"/>
</dbReference>
<dbReference type="Gene3D" id="1.25.40.10">
    <property type="entry name" value="Tetratricopeptide repeat domain"/>
    <property type="match status" value="1"/>
</dbReference>
<keyword evidence="2" id="KW-0676">Redox-active center</keyword>
<dbReference type="InterPro" id="IPR036249">
    <property type="entry name" value="Thioredoxin-like_sf"/>
</dbReference>
<accession>A0A5P9QBY2</accession>
<dbReference type="KEGG" id="lxl:KDY119_02483"/>
<dbReference type="GO" id="GO:0005737">
    <property type="term" value="C:cytoplasm"/>
    <property type="evidence" value="ECO:0007669"/>
    <property type="project" value="TreeGrafter"/>
</dbReference>
<dbReference type="InterPro" id="IPR013766">
    <property type="entry name" value="Thioredoxin_domain"/>
</dbReference>
<evidence type="ECO:0000313" key="6">
    <source>
        <dbReference type="Proteomes" id="UP000326702"/>
    </source>
</evidence>
<dbReference type="Gene3D" id="3.40.30.10">
    <property type="entry name" value="Glutaredoxin"/>
    <property type="match status" value="1"/>
</dbReference>
<proteinExistence type="inferred from homology"/>
<dbReference type="InterPro" id="IPR011990">
    <property type="entry name" value="TPR-like_helical_dom_sf"/>
</dbReference>
<dbReference type="SUPFAM" id="SSF52833">
    <property type="entry name" value="Thioredoxin-like"/>
    <property type="match status" value="1"/>
</dbReference>
<evidence type="ECO:0000256" key="1">
    <source>
        <dbReference type="ARBA" id="ARBA00008987"/>
    </source>
</evidence>
<evidence type="ECO:0000313" key="5">
    <source>
        <dbReference type="EMBL" id="QFU98958.1"/>
    </source>
</evidence>
<evidence type="ECO:0000256" key="3">
    <source>
        <dbReference type="SAM" id="MobiDB-lite"/>
    </source>
</evidence>
<dbReference type="OrthoDB" id="5181746at2"/>
<dbReference type="PROSITE" id="PS51352">
    <property type="entry name" value="THIOREDOXIN_2"/>
    <property type="match status" value="1"/>
</dbReference>
<dbReference type="AlphaFoldDB" id="A0A5P9QBY2"/>
<name>A0A5P9QBY2_9MICO</name>
<dbReference type="GO" id="GO:0015035">
    <property type="term" value="F:protein-disulfide reductase activity"/>
    <property type="evidence" value="ECO:0007669"/>
    <property type="project" value="TreeGrafter"/>
</dbReference>
<dbReference type="PANTHER" id="PTHR45663:SF11">
    <property type="entry name" value="GEO12009P1"/>
    <property type="match status" value="1"/>
</dbReference>
<dbReference type="RefSeq" id="WP_036948004.1">
    <property type="nucleotide sequence ID" value="NZ_BAABIH010000004.1"/>
</dbReference>
<dbReference type="Pfam" id="PF14561">
    <property type="entry name" value="TPR_20"/>
    <property type="match status" value="1"/>
</dbReference>
<gene>
    <name evidence="5" type="ORF">KDY119_02483</name>
</gene>
<dbReference type="Proteomes" id="UP000326702">
    <property type="component" value="Chromosome"/>
</dbReference>
<organism evidence="5 6">
    <name type="scientific">Luteimicrobium xylanilyticum</name>
    <dbReference type="NCBI Taxonomy" id="1133546"/>
    <lineage>
        <taxon>Bacteria</taxon>
        <taxon>Bacillati</taxon>
        <taxon>Actinomycetota</taxon>
        <taxon>Actinomycetes</taxon>
        <taxon>Micrococcales</taxon>
        <taxon>Luteimicrobium</taxon>
    </lineage>
</organism>
<comment type="similarity">
    <text evidence="1">Belongs to the thioredoxin family.</text>
</comment>
<sequence>MSQPTGPSFDVRGAVDLSALQRPTVPPPGEPGGAPVADGYVVDVTDETFQRLVEDSTRYPVVVLLWLPTDEANATLAQTLGALATQYQGRFLLARVDVEAHPSVAAAFQVQGVPTVVAVLQGQPLPLFQGNASPEQIQGVLDQVLAAAEQNGVTGTVPAGDGSVPEAEPEPVEEPLPPLHQEAYDAIERDDLDAAVAAYTKAIKQDPSDDLAKAGLAQVELLRRTRDLDLQAVRAAAAADPTNLDAALDVADLDLSGGKVDDAFGRLIDLVRTTSGDDRERLRKRLVDYFEIVGGQDPRVATARRALANALY</sequence>
<feature type="domain" description="Thioredoxin" evidence="4">
    <location>
        <begin position="23"/>
        <end position="146"/>
    </location>
</feature>
<evidence type="ECO:0000259" key="4">
    <source>
        <dbReference type="PROSITE" id="PS51352"/>
    </source>
</evidence>
<keyword evidence="6" id="KW-1185">Reference proteome</keyword>
<protein>
    <recommendedName>
        <fullName evidence="4">Thioredoxin domain-containing protein</fullName>
    </recommendedName>
</protein>
<dbReference type="Pfam" id="PF00085">
    <property type="entry name" value="Thioredoxin"/>
    <property type="match status" value="1"/>
</dbReference>
<feature type="region of interest" description="Disordered" evidence="3">
    <location>
        <begin position="153"/>
        <end position="177"/>
    </location>
</feature>
<dbReference type="EMBL" id="CP045529">
    <property type="protein sequence ID" value="QFU98958.1"/>
    <property type="molecule type" value="Genomic_DNA"/>
</dbReference>
<dbReference type="SUPFAM" id="SSF48452">
    <property type="entry name" value="TPR-like"/>
    <property type="match status" value="1"/>
</dbReference>
<evidence type="ECO:0000256" key="2">
    <source>
        <dbReference type="ARBA" id="ARBA00023284"/>
    </source>
</evidence>
<dbReference type="GO" id="GO:0006950">
    <property type="term" value="P:response to stress"/>
    <property type="evidence" value="ECO:0007669"/>
    <property type="project" value="UniProtKB-ARBA"/>
</dbReference>